<name>A0ABT7XVM6_9VIBR</name>
<evidence type="ECO:0000256" key="1">
    <source>
        <dbReference type="SAM" id="MobiDB-lite"/>
    </source>
</evidence>
<organism evidence="2 3">
    <name type="scientific">Vibrio agarivorans</name>
    <dbReference type="NCBI Taxonomy" id="153622"/>
    <lineage>
        <taxon>Bacteria</taxon>
        <taxon>Pseudomonadati</taxon>
        <taxon>Pseudomonadota</taxon>
        <taxon>Gammaproteobacteria</taxon>
        <taxon>Vibrionales</taxon>
        <taxon>Vibrionaceae</taxon>
        <taxon>Vibrio</taxon>
    </lineage>
</organism>
<dbReference type="RefSeq" id="WP_289960177.1">
    <property type="nucleotide sequence ID" value="NZ_JAUEOZ010000001.1"/>
</dbReference>
<feature type="compositionally biased region" description="Polar residues" evidence="1">
    <location>
        <begin position="95"/>
        <end position="104"/>
    </location>
</feature>
<comment type="caution">
    <text evidence="2">The sequence shown here is derived from an EMBL/GenBank/DDBJ whole genome shotgun (WGS) entry which is preliminary data.</text>
</comment>
<gene>
    <name evidence="2" type="ORF">QWJ08_00095</name>
</gene>
<keyword evidence="3" id="KW-1185">Reference proteome</keyword>
<evidence type="ECO:0000313" key="2">
    <source>
        <dbReference type="EMBL" id="MDN2479829.1"/>
    </source>
</evidence>
<proteinExistence type="predicted"/>
<feature type="region of interest" description="Disordered" evidence="1">
    <location>
        <begin position="78"/>
        <end position="167"/>
    </location>
</feature>
<evidence type="ECO:0000313" key="3">
    <source>
        <dbReference type="Proteomes" id="UP001169719"/>
    </source>
</evidence>
<dbReference type="Proteomes" id="UP001169719">
    <property type="component" value="Unassembled WGS sequence"/>
</dbReference>
<dbReference type="EMBL" id="JAUEOZ010000001">
    <property type="protein sequence ID" value="MDN2479829.1"/>
    <property type="molecule type" value="Genomic_DNA"/>
</dbReference>
<feature type="compositionally biased region" description="Basic residues" evidence="1">
    <location>
        <begin position="110"/>
        <end position="146"/>
    </location>
</feature>
<reference evidence="2" key="1">
    <citation type="submission" date="2024-05" db="EMBL/GenBank/DDBJ databases">
        <title>Genome Sequences of Four Agar- Degrading Marine Bacteria.</title>
        <authorList>
            <person name="Phillips E.K."/>
            <person name="Shaffer J.C."/>
            <person name="Henson M.W."/>
            <person name="Temperton B."/>
            <person name="Thrash C.J."/>
            <person name="Martin M.O."/>
        </authorList>
    </citation>
    <scope>NUCLEOTIDE SEQUENCE</scope>
    <source>
        <strain evidence="2">EKP203</strain>
    </source>
</reference>
<sequence>MTKRLCKLNRRDIQEHLGDIHRLVAEPKFVCRSCARSADDQSRLCKPAAIPPISCQNRAQKAEQSQCGLLQEVLSSSVSQAEKETEDVSRPVALQKSTESAAENQDSKASLKKAKKALKKQKKHLKAMKKVLKKQRKLAKKHLKLQRKIEQVSIPSSSEGASCPPLH</sequence>
<accession>A0ABT7XVM6</accession>
<protein>
    <submittedName>
        <fullName evidence="2">Uncharacterized protein</fullName>
    </submittedName>
</protein>